<dbReference type="STRING" id="113226.A0A139IC90"/>
<dbReference type="CDD" id="cd06257">
    <property type="entry name" value="DnaJ"/>
    <property type="match status" value="1"/>
</dbReference>
<name>A0A139IC90_9PEZI</name>
<comment type="caution">
    <text evidence="4">The sequence shown here is derived from an EMBL/GenBank/DDBJ whole genome shotgun (WGS) entry which is preliminary data.</text>
</comment>
<reference evidence="4 5" key="1">
    <citation type="submission" date="2015-07" db="EMBL/GenBank/DDBJ databases">
        <title>Comparative genomics of the Sigatoka disease complex on banana suggests a link between parallel evolutionary changes in Pseudocercospora fijiensis and Pseudocercospora eumusae and increased virulence on the banana host.</title>
        <authorList>
            <person name="Chang T.-C."/>
            <person name="Salvucci A."/>
            <person name="Crous P.W."/>
            <person name="Stergiopoulos I."/>
        </authorList>
    </citation>
    <scope>NUCLEOTIDE SEQUENCE [LARGE SCALE GENOMIC DNA]</scope>
    <source>
        <strain evidence="4 5">CBS 116634</strain>
    </source>
</reference>
<dbReference type="PANTHER" id="PTHR44873">
    <property type="entry name" value="DNAJ HOMOLOG SUBFAMILY C MEMBER 30, MITOCHONDRIAL"/>
    <property type="match status" value="1"/>
</dbReference>
<keyword evidence="2" id="KW-1133">Transmembrane helix</keyword>
<feature type="compositionally biased region" description="Low complexity" evidence="1">
    <location>
        <begin position="114"/>
        <end position="126"/>
    </location>
</feature>
<evidence type="ECO:0000256" key="2">
    <source>
        <dbReference type="SAM" id="Phobius"/>
    </source>
</evidence>
<dbReference type="Gene3D" id="1.10.287.110">
    <property type="entry name" value="DnaJ domain"/>
    <property type="match status" value="1"/>
</dbReference>
<dbReference type="InterPro" id="IPR036869">
    <property type="entry name" value="J_dom_sf"/>
</dbReference>
<organism evidence="4 5">
    <name type="scientific">Pseudocercospora musae</name>
    <dbReference type="NCBI Taxonomy" id="113226"/>
    <lineage>
        <taxon>Eukaryota</taxon>
        <taxon>Fungi</taxon>
        <taxon>Dikarya</taxon>
        <taxon>Ascomycota</taxon>
        <taxon>Pezizomycotina</taxon>
        <taxon>Dothideomycetes</taxon>
        <taxon>Dothideomycetidae</taxon>
        <taxon>Mycosphaerellales</taxon>
        <taxon>Mycosphaerellaceae</taxon>
        <taxon>Pseudocercospora</taxon>
    </lineage>
</organism>
<keyword evidence="2" id="KW-0812">Transmembrane</keyword>
<dbReference type="PROSITE" id="PS50076">
    <property type="entry name" value="DNAJ_2"/>
    <property type="match status" value="1"/>
</dbReference>
<evidence type="ECO:0000313" key="5">
    <source>
        <dbReference type="Proteomes" id="UP000073492"/>
    </source>
</evidence>
<dbReference type="EMBL" id="LFZO01000154">
    <property type="protein sequence ID" value="KXT12348.1"/>
    <property type="molecule type" value="Genomic_DNA"/>
</dbReference>
<keyword evidence="2" id="KW-0472">Membrane</keyword>
<keyword evidence="5" id="KW-1185">Reference proteome</keyword>
<gene>
    <name evidence="4" type="ORF">AC579_574</name>
</gene>
<dbReference type="Proteomes" id="UP000073492">
    <property type="component" value="Unassembled WGS sequence"/>
</dbReference>
<dbReference type="PANTHER" id="PTHR44873:SF1">
    <property type="entry name" value="DNAJ HOMOLOG SUBFAMILY C MEMBER 30, MITOCHONDRIAL"/>
    <property type="match status" value="1"/>
</dbReference>
<dbReference type="SUPFAM" id="SSF46565">
    <property type="entry name" value="Chaperone J-domain"/>
    <property type="match status" value="1"/>
</dbReference>
<feature type="region of interest" description="Disordered" evidence="1">
    <location>
        <begin position="265"/>
        <end position="284"/>
    </location>
</feature>
<accession>A0A139IC90</accession>
<dbReference type="InterPro" id="IPR001623">
    <property type="entry name" value="DnaJ_domain"/>
</dbReference>
<protein>
    <recommendedName>
        <fullName evidence="3">J domain-containing protein</fullName>
    </recommendedName>
</protein>
<evidence type="ECO:0000256" key="1">
    <source>
        <dbReference type="SAM" id="MobiDB-lite"/>
    </source>
</evidence>
<feature type="region of interest" description="Disordered" evidence="1">
    <location>
        <begin position="105"/>
        <end position="190"/>
    </location>
</feature>
<dbReference type="PRINTS" id="PR00625">
    <property type="entry name" value="JDOMAIN"/>
</dbReference>
<evidence type="ECO:0000259" key="3">
    <source>
        <dbReference type="PROSITE" id="PS50076"/>
    </source>
</evidence>
<dbReference type="SMART" id="SM00271">
    <property type="entry name" value="DnaJ"/>
    <property type="match status" value="1"/>
</dbReference>
<dbReference type="AlphaFoldDB" id="A0A139IC90"/>
<dbReference type="InterPro" id="IPR053025">
    <property type="entry name" value="Mito_ATP_Synthase-Asso"/>
</dbReference>
<evidence type="ECO:0000313" key="4">
    <source>
        <dbReference type="EMBL" id="KXT12348.1"/>
    </source>
</evidence>
<proteinExistence type="predicted"/>
<sequence>MIVRSCVSRRTATPCPSFLRHFHASIGQNHSAQSSNHYETLEIPTNATPAEIKKSFYKLSKANHPDLHPNDKAKSQRFVKVSEAYATLGSADKKQRYDRDLFHQQQAPSGGVGNRSPQGSHSSSQSGPGGRPASGLSRRRTQFRGPPPSFYRNGGWGEQGEKRRENSYSAEARGESAAGGPGGMGPGGFATGFDNDVPHFDRAGHYRTHENLGSMNERRQAKRTRKQGASFLERESGGGASTLFSFFVVGGTLLGVVGLTGMVLGGPTGGKGNVSPAKAAENER</sequence>
<feature type="transmembrane region" description="Helical" evidence="2">
    <location>
        <begin position="243"/>
        <end position="264"/>
    </location>
</feature>
<feature type="compositionally biased region" description="Gly residues" evidence="1">
    <location>
        <begin position="177"/>
        <end position="190"/>
    </location>
</feature>
<dbReference type="Pfam" id="PF00226">
    <property type="entry name" value="DnaJ"/>
    <property type="match status" value="1"/>
</dbReference>
<dbReference type="OrthoDB" id="783096at2759"/>
<feature type="domain" description="J" evidence="3">
    <location>
        <begin position="36"/>
        <end position="101"/>
    </location>
</feature>